<dbReference type="InterPro" id="IPR001849">
    <property type="entry name" value="PH_domain"/>
</dbReference>
<feature type="compositionally biased region" description="Low complexity" evidence="3">
    <location>
        <begin position="1022"/>
        <end position="1056"/>
    </location>
</feature>
<accession>A0A922HQ17</accession>
<feature type="region of interest" description="Disordered" evidence="3">
    <location>
        <begin position="300"/>
        <end position="321"/>
    </location>
</feature>
<dbReference type="Pfam" id="PF00621">
    <property type="entry name" value="RhoGEF"/>
    <property type="match status" value="1"/>
</dbReference>
<feature type="compositionally biased region" description="Low complexity" evidence="3">
    <location>
        <begin position="547"/>
        <end position="562"/>
    </location>
</feature>
<dbReference type="Gene3D" id="2.30.29.30">
    <property type="entry name" value="Pleckstrin-homology domain (PH domain)/Phosphotyrosine-binding domain (PTB)"/>
    <property type="match status" value="1"/>
</dbReference>
<feature type="region of interest" description="Disordered" evidence="3">
    <location>
        <begin position="252"/>
        <end position="283"/>
    </location>
</feature>
<feature type="region of interest" description="Disordered" evidence="3">
    <location>
        <begin position="1565"/>
        <end position="1596"/>
    </location>
</feature>
<dbReference type="Proteomes" id="UP000790347">
    <property type="component" value="Unassembled WGS sequence"/>
</dbReference>
<feature type="compositionally biased region" description="Polar residues" evidence="3">
    <location>
        <begin position="300"/>
        <end position="312"/>
    </location>
</feature>
<feature type="compositionally biased region" description="Polar residues" evidence="3">
    <location>
        <begin position="63"/>
        <end position="81"/>
    </location>
</feature>
<evidence type="ECO:0000256" key="1">
    <source>
        <dbReference type="ARBA" id="ARBA00004496"/>
    </source>
</evidence>
<feature type="region of interest" description="Disordered" evidence="3">
    <location>
        <begin position="1696"/>
        <end position="1725"/>
    </location>
</feature>
<sequence length="1725" mass="192044">MEKKLNQLTTTTTTTNIQSLRLHGNPMVIDQNAAAYLAYNHHHHFNTVRAARLKSIHGHQNQHLHSMIQRQQPPASSSSTLNGLFTWKRKLKTNKTIGNNGTGTVSGDRTLIARHTNYRHAQHVVSTVPNTSSSRSMATVPPSLARLFVRDAGSPQRSSSSSHPSDSMCVCRGLTGSTFMAPSYFDDDDSQLIAPSKGKHSSVLSMSNDSLLVANSNQQLTNTKHHPTSVAMGKHFHTINERRLTNASKSLDRIASQSSVSQNKQSNQSINQSIGHSGSNNRRSILECNVNPYELVMTNGSNHEPDVSSTAKLSKRNKPKWKSTTVTVKSSHPMWANHTINNNHKTTNMFDACLDCKDKKSTNRLIRNLFSKANSIRIAGQTVYSAIQFADCPHRQLSGLFDQETNLQHLLPTNPLHRTRSSGSLSSSWSFDSNSQSNSDSSLNRTSNASRQRHDVDQRILTLIDEPEPDYDVEDNNSHVCHVEHTDQQLKNSNDIKVDLPRKKSPTNSIKRPKNTPPPPPPPPPPELFSTPLPKLTNCPPSKNESENQQSNIKSSKSNSQEGKSYQNELKERLNQGVKSILKKTNFYSQHSSSLNEMVLAVAVDDNSETDDVSFKEKKHVHFRMKRTSPSSTVGSVGLNRSRSASHIITETIHEEDDEHGGYYDDVSHSPDIDDLPLLTTRSVDDMTDFGEKNSTDFANGCTEPLDSSSSIQNQDEDIIDETGNESLLLAGKENNHSSLPETNSPSPPPVPARRYQQSNDDGNGKSTPAKLSTIMNSPKFHSTGSVRSLLAKKWNFSNSTAATIKRSPNHSLGRRLNFSNLSTNQHDDSLSDSQNDDPKSITSSMKSTDSGCSSLFETSTSRDDDDLTEITESNPIIKSEDQGNCRSERSVNRKSEVDDHIYEELDYCYIDSKAINNASIAKNDNKTKRLFMGTRDEILDYLNGARQRFDVDDNNKLDFDSDHIGSSTSTNNQITAEDIESGYLGNDDSGNSSLCMADDYQESLVYFIKKKSSINPDLSPVVGSSSARRNRVSNISNSSSESSATSGVSVSNLAMDDMDDDGITTSSSSLGSSANSSGYYVVANRIGPTVERNDSGVGHEIGCRTTATKTIYDTAPGVDDDKKDHRICLDCERPSETGTNRSPMTNSNGSAPHYYHTFSYVCNTCQKRRNERKEIISEIVDTELKYGRDLRIILEEFAKPISVAGLLTQQQVDDIFLNLDELIDLNCQLAQILQDAVDVAIEQGDEVKFMSLSFSLPSLMIDSYQQDLTTVNIGHLFNECLLDKIAVFERYCIRQASASLLLNQLEKEKELLRIFLRVSQMENALLRRMNLRSFLVVPVQRVTKYPLLLNRLVKVTPCHYADCDSLRETQMKFEIHLDNINQKTKGSIAATTSRIWRRISNLSSTSMRIRSNDANHNVIEDFGHVKLKKTSLELLKWPQDESRFVLIGRLSFIVERSGTAANSEQLNASCNTGLTIINGCSSPHATVHNSLSNSSTSSSKIWSRTLKFSTAHAVLIVRSSPNPGSEPETLNVETSINQTLLDVAINHSNGDCFDGNDSLRFNSTARRRSSSKSPMRVSGSNSLSLSQQCPSKSKTNSDREAMLILFKEKNGRYTLCRDALNLAMCVIAKATDFDNEGYFEIHELESRESLLLKAETQSEMREWLEQLRTQSQCLGQWRRRRNALPNIMVLRNMDTDMNHNSDEDDNTSLNHSQHERFPSNTLSS</sequence>
<dbReference type="PANTHER" id="PTHR46006:SF5">
    <property type="entry name" value="DH DOMAIN-CONTAINING PROTEIN"/>
    <property type="match status" value="1"/>
</dbReference>
<evidence type="ECO:0000256" key="2">
    <source>
        <dbReference type="ARBA" id="ARBA00022490"/>
    </source>
</evidence>
<feature type="compositionally biased region" description="Basic and acidic residues" evidence="3">
    <location>
        <begin position="484"/>
        <end position="502"/>
    </location>
</feature>
<evidence type="ECO:0000256" key="3">
    <source>
        <dbReference type="SAM" id="MobiDB-lite"/>
    </source>
</evidence>
<feature type="domain" description="PH" evidence="4">
    <location>
        <begin position="1640"/>
        <end position="1673"/>
    </location>
</feature>
<feature type="region of interest" description="Disordered" evidence="3">
    <location>
        <begin position="484"/>
        <end position="568"/>
    </location>
</feature>
<dbReference type="GO" id="GO:0005085">
    <property type="term" value="F:guanyl-nucleotide exchange factor activity"/>
    <property type="evidence" value="ECO:0007669"/>
    <property type="project" value="InterPro"/>
</dbReference>
<dbReference type="CDD" id="cd00821">
    <property type="entry name" value="PH"/>
    <property type="match status" value="1"/>
</dbReference>
<dbReference type="SUPFAM" id="SSF48065">
    <property type="entry name" value="DBL homology domain (DH-domain)"/>
    <property type="match status" value="1"/>
</dbReference>
<evidence type="ECO:0000259" key="5">
    <source>
        <dbReference type="PROSITE" id="PS50010"/>
    </source>
</evidence>
<feature type="compositionally biased region" description="Basic and acidic residues" evidence="3">
    <location>
        <begin position="879"/>
        <end position="892"/>
    </location>
</feature>
<gene>
    <name evidence="6" type="ORF">DERF_013668</name>
</gene>
<feature type="compositionally biased region" description="Polar residues" evidence="3">
    <location>
        <begin position="841"/>
        <end position="860"/>
    </location>
</feature>
<feature type="compositionally biased region" description="Low complexity" evidence="3">
    <location>
        <begin position="421"/>
        <end position="448"/>
    </location>
</feature>
<dbReference type="EMBL" id="ASGP02000007">
    <property type="protein sequence ID" value="KAH9497705.1"/>
    <property type="molecule type" value="Genomic_DNA"/>
</dbReference>
<dbReference type="PROSITE" id="PS50010">
    <property type="entry name" value="DH_2"/>
    <property type="match status" value="1"/>
</dbReference>
<feature type="compositionally biased region" description="Basic and acidic residues" evidence="3">
    <location>
        <begin position="660"/>
        <end position="672"/>
    </location>
</feature>
<feature type="region of interest" description="Disordered" evidence="3">
    <location>
        <begin position="653"/>
        <end position="678"/>
    </location>
</feature>
<dbReference type="InterPro" id="IPR035899">
    <property type="entry name" value="DBL_dom_sf"/>
</dbReference>
<name>A0A922HQ17_DERFA</name>
<dbReference type="InterPro" id="IPR011993">
    <property type="entry name" value="PH-like_dom_sf"/>
</dbReference>
<dbReference type="SUPFAM" id="SSF50729">
    <property type="entry name" value="PH domain-like"/>
    <property type="match status" value="1"/>
</dbReference>
<feature type="region of interest" description="Disordered" evidence="3">
    <location>
        <begin position="1019"/>
        <end position="1076"/>
    </location>
</feature>
<dbReference type="InterPro" id="IPR051480">
    <property type="entry name" value="Endocytic_GEF_Adapter"/>
</dbReference>
<dbReference type="PANTHER" id="PTHR46006">
    <property type="entry name" value="RHO GUANINE NUCLEOTIDE EXCHANGE FACTOR AT 64C, ISOFORM A"/>
    <property type="match status" value="1"/>
</dbReference>
<reference evidence="6" key="2">
    <citation type="journal article" date="2022" name="Res Sq">
        <title>Comparative Genomics Reveals Insights into the Divergent Evolution of Astigmatic Mites and Household Pest Adaptations.</title>
        <authorList>
            <person name="Xiong Q."/>
            <person name="Wan A.T.-Y."/>
            <person name="Liu X.-Y."/>
            <person name="Fung C.S.-H."/>
            <person name="Xiao X."/>
            <person name="Malainual N."/>
            <person name="Hou J."/>
            <person name="Wang L."/>
            <person name="Wang M."/>
            <person name="Yang K."/>
            <person name="Cui Y."/>
            <person name="Leung E."/>
            <person name="Nong W."/>
            <person name="Shin S.-K."/>
            <person name="Au S."/>
            <person name="Jeong K.Y."/>
            <person name="Chew F.T."/>
            <person name="Hui J."/>
            <person name="Leung T.F."/>
            <person name="Tungtrongchitr A."/>
            <person name="Zhong N."/>
            <person name="Liu Z."/>
            <person name="Tsui S."/>
        </authorList>
    </citation>
    <scope>NUCLEOTIDE SEQUENCE</scope>
    <source>
        <strain evidence="6">Derf</strain>
        <tissue evidence="6">Whole organism</tissue>
    </source>
</reference>
<dbReference type="CDD" id="cd00160">
    <property type="entry name" value="RhoGEF"/>
    <property type="match status" value="1"/>
</dbReference>
<keyword evidence="7" id="KW-1185">Reference proteome</keyword>
<feature type="compositionally biased region" description="Low complexity" evidence="3">
    <location>
        <begin position="256"/>
        <end position="273"/>
    </location>
</feature>
<evidence type="ECO:0000313" key="7">
    <source>
        <dbReference type="Proteomes" id="UP000790347"/>
    </source>
</evidence>
<feature type="compositionally biased region" description="Pro residues" evidence="3">
    <location>
        <begin position="515"/>
        <end position="527"/>
    </location>
</feature>
<feature type="region of interest" description="Disordered" evidence="3">
    <location>
        <begin position="806"/>
        <end position="892"/>
    </location>
</feature>
<evidence type="ECO:0000259" key="4">
    <source>
        <dbReference type="PROSITE" id="PS50003"/>
    </source>
</evidence>
<dbReference type="GO" id="GO:0031097">
    <property type="term" value="C:medial cortex"/>
    <property type="evidence" value="ECO:0007669"/>
    <property type="project" value="UniProtKB-ARBA"/>
</dbReference>
<feature type="region of interest" description="Disordered" evidence="3">
    <location>
        <begin position="413"/>
        <end position="457"/>
    </location>
</feature>
<dbReference type="PROSITE" id="PS50003">
    <property type="entry name" value="PH_DOMAIN"/>
    <property type="match status" value="1"/>
</dbReference>
<dbReference type="Gene3D" id="1.20.900.10">
    <property type="entry name" value="Dbl homology (DH) domain"/>
    <property type="match status" value="1"/>
</dbReference>
<organism evidence="6 7">
    <name type="scientific">Dermatophagoides farinae</name>
    <name type="common">American house dust mite</name>
    <dbReference type="NCBI Taxonomy" id="6954"/>
    <lineage>
        <taxon>Eukaryota</taxon>
        <taxon>Metazoa</taxon>
        <taxon>Ecdysozoa</taxon>
        <taxon>Arthropoda</taxon>
        <taxon>Chelicerata</taxon>
        <taxon>Arachnida</taxon>
        <taxon>Acari</taxon>
        <taxon>Acariformes</taxon>
        <taxon>Sarcoptiformes</taxon>
        <taxon>Astigmata</taxon>
        <taxon>Psoroptidia</taxon>
        <taxon>Analgoidea</taxon>
        <taxon>Pyroglyphidae</taxon>
        <taxon>Dermatophagoidinae</taxon>
        <taxon>Dermatophagoides</taxon>
    </lineage>
</organism>
<feature type="domain" description="DH" evidence="5">
    <location>
        <begin position="1172"/>
        <end position="1384"/>
    </location>
</feature>
<reference evidence="6" key="1">
    <citation type="submission" date="2013-05" db="EMBL/GenBank/DDBJ databases">
        <authorList>
            <person name="Yim A.K.Y."/>
            <person name="Chan T.F."/>
            <person name="Ji K.M."/>
            <person name="Liu X.Y."/>
            <person name="Zhou J.W."/>
            <person name="Li R.Q."/>
            <person name="Yang K.Y."/>
            <person name="Li J."/>
            <person name="Li M."/>
            <person name="Law P.T.W."/>
            <person name="Wu Y.L."/>
            <person name="Cai Z.L."/>
            <person name="Qin H."/>
            <person name="Bao Y."/>
            <person name="Leung R.K.K."/>
            <person name="Ng P.K.S."/>
            <person name="Zou J."/>
            <person name="Zhong X.J."/>
            <person name="Ran P.X."/>
            <person name="Zhong N.S."/>
            <person name="Liu Z.G."/>
            <person name="Tsui S.K.W."/>
        </authorList>
    </citation>
    <scope>NUCLEOTIDE SEQUENCE</scope>
    <source>
        <strain evidence="6">Derf</strain>
        <tissue evidence="6">Whole organism</tissue>
    </source>
</reference>
<dbReference type="InterPro" id="IPR000219">
    <property type="entry name" value="DH_dom"/>
</dbReference>
<dbReference type="GO" id="GO:0035025">
    <property type="term" value="P:positive regulation of Rho protein signal transduction"/>
    <property type="evidence" value="ECO:0007669"/>
    <property type="project" value="TreeGrafter"/>
</dbReference>
<feature type="region of interest" description="Disordered" evidence="3">
    <location>
        <begin position="62"/>
        <end position="81"/>
    </location>
</feature>
<feature type="compositionally biased region" description="Polar residues" evidence="3">
    <location>
        <begin position="756"/>
        <end position="780"/>
    </location>
</feature>
<dbReference type="SMART" id="SM00325">
    <property type="entry name" value="RhoGEF"/>
    <property type="match status" value="1"/>
</dbReference>
<comment type="subcellular location">
    <subcellularLocation>
        <location evidence="1">Cytoplasm</location>
    </subcellularLocation>
</comment>
<feature type="region of interest" description="Disordered" evidence="3">
    <location>
        <begin position="735"/>
        <end position="780"/>
    </location>
</feature>
<comment type="caution">
    <text evidence="6">The sequence shown here is derived from an EMBL/GenBank/DDBJ whole genome shotgun (WGS) entry which is preliminary data.</text>
</comment>
<feature type="compositionally biased region" description="Low complexity" evidence="3">
    <location>
        <begin position="1064"/>
        <end position="1076"/>
    </location>
</feature>
<dbReference type="FunFam" id="1.20.900.10:FF:000038">
    <property type="entry name" value="Myosin-M heavy chain"/>
    <property type="match status" value="1"/>
</dbReference>
<protein>
    <submittedName>
        <fullName evidence="6">Uncharacterized protein</fullName>
    </submittedName>
</protein>
<proteinExistence type="predicted"/>
<evidence type="ECO:0000313" key="6">
    <source>
        <dbReference type="EMBL" id="KAH9497705.1"/>
    </source>
</evidence>
<feature type="compositionally biased region" description="Polar residues" evidence="3">
    <location>
        <begin position="274"/>
        <end position="283"/>
    </location>
</feature>
<keyword evidence="2" id="KW-0963">Cytoplasm</keyword>
<feature type="compositionally biased region" description="Polar residues" evidence="3">
    <location>
        <begin position="1579"/>
        <end position="1595"/>
    </location>
</feature>
<feature type="region of interest" description="Disordered" evidence="3">
    <location>
        <begin position="690"/>
        <end position="713"/>
    </location>
</feature>